<keyword evidence="4" id="KW-1185">Reference proteome</keyword>
<dbReference type="RefSeq" id="XP_008620268.1">
    <property type="nucleotide sequence ID" value="XM_008622046.1"/>
</dbReference>
<sequence>MMYFCPPPAAAVKVEAEKPRVQGAWSELEHKRFLIGLDLHPKGPWKAIASFVGTRTARQTQTHAQKYREKLFRKMRLAASSNEAATPYGIMALVQHEIGSLAIEPLPFCNDAKDEVTCVKTEESVDDGALPSLDECVAFFYYTLA</sequence>
<dbReference type="SUPFAM" id="SSF46689">
    <property type="entry name" value="Homeodomain-like"/>
    <property type="match status" value="1"/>
</dbReference>
<dbReference type="InterPro" id="IPR009057">
    <property type="entry name" value="Homeodomain-like_sf"/>
</dbReference>
<dbReference type="GeneID" id="19956587"/>
<name>T0R2M0_SAPDV</name>
<dbReference type="STRING" id="1156394.T0R2M0"/>
<dbReference type="GO" id="GO:0009751">
    <property type="term" value="P:response to salicylic acid"/>
    <property type="evidence" value="ECO:0007669"/>
    <property type="project" value="TreeGrafter"/>
</dbReference>
<dbReference type="PANTHER" id="PTHR44191:SF21">
    <property type="entry name" value="TRANSCRIPTION FACTOR SRM1"/>
    <property type="match status" value="1"/>
</dbReference>
<dbReference type="InParanoid" id="T0R2M0"/>
<dbReference type="InterPro" id="IPR052245">
    <property type="entry name" value="Plant_Stress_Dev_TF"/>
</dbReference>
<dbReference type="CDD" id="cd00167">
    <property type="entry name" value="SANT"/>
    <property type="match status" value="1"/>
</dbReference>
<dbReference type="AlphaFoldDB" id="T0R2M0"/>
<dbReference type="EMBL" id="JH767235">
    <property type="protein sequence ID" value="EQC26273.1"/>
    <property type="molecule type" value="Genomic_DNA"/>
</dbReference>
<evidence type="ECO:0000259" key="2">
    <source>
        <dbReference type="PROSITE" id="PS51294"/>
    </source>
</evidence>
<dbReference type="SMART" id="SM00717">
    <property type="entry name" value="SANT"/>
    <property type="match status" value="1"/>
</dbReference>
<dbReference type="InterPro" id="IPR001005">
    <property type="entry name" value="SANT/Myb"/>
</dbReference>
<evidence type="ECO:0000256" key="1">
    <source>
        <dbReference type="ARBA" id="ARBA00023125"/>
    </source>
</evidence>
<evidence type="ECO:0000313" key="4">
    <source>
        <dbReference type="Proteomes" id="UP000030762"/>
    </source>
</evidence>
<dbReference type="eggNOG" id="ENOG502S6N2">
    <property type="taxonomic scope" value="Eukaryota"/>
</dbReference>
<reference evidence="3 4" key="1">
    <citation type="submission" date="2012-04" db="EMBL/GenBank/DDBJ databases">
        <title>The Genome Sequence of Saprolegnia declina VS20.</title>
        <authorList>
            <consortium name="The Broad Institute Genome Sequencing Platform"/>
            <person name="Russ C."/>
            <person name="Nusbaum C."/>
            <person name="Tyler B."/>
            <person name="van West P."/>
            <person name="Dieguez-Uribeondo J."/>
            <person name="de Bruijn I."/>
            <person name="Tripathy S."/>
            <person name="Jiang R."/>
            <person name="Young S.K."/>
            <person name="Zeng Q."/>
            <person name="Gargeya S."/>
            <person name="Fitzgerald M."/>
            <person name="Haas B."/>
            <person name="Abouelleil A."/>
            <person name="Alvarado L."/>
            <person name="Arachchi H.M."/>
            <person name="Berlin A."/>
            <person name="Chapman S.B."/>
            <person name="Goldberg J."/>
            <person name="Griggs A."/>
            <person name="Gujja S."/>
            <person name="Hansen M."/>
            <person name="Howarth C."/>
            <person name="Imamovic A."/>
            <person name="Larimer J."/>
            <person name="McCowen C."/>
            <person name="Montmayeur A."/>
            <person name="Murphy C."/>
            <person name="Neiman D."/>
            <person name="Pearson M."/>
            <person name="Priest M."/>
            <person name="Roberts A."/>
            <person name="Saif S."/>
            <person name="Shea T."/>
            <person name="Sisk P."/>
            <person name="Sykes S."/>
            <person name="Wortman J."/>
            <person name="Nusbaum C."/>
            <person name="Birren B."/>
        </authorList>
    </citation>
    <scope>NUCLEOTIDE SEQUENCE [LARGE SCALE GENOMIC DNA]</scope>
    <source>
        <strain evidence="3 4">VS20</strain>
    </source>
</reference>
<dbReference type="OrthoDB" id="10365080at2759"/>
<evidence type="ECO:0000313" key="3">
    <source>
        <dbReference type="EMBL" id="EQC26273.1"/>
    </source>
</evidence>
<dbReference type="Gene3D" id="1.10.10.60">
    <property type="entry name" value="Homeodomain-like"/>
    <property type="match status" value="1"/>
</dbReference>
<dbReference type="InterPro" id="IPR017930">
    <property type="entry name" value="Myb_dom"/>
</dbReference>
<accession>T0R2M0</accession>
<dbReference type="GO" id="GO:0009739">
    <property type="term" value="P:response to gibberellin"/>
    <property type="evidence" value="ECO:0007669"/>
    <property type="project" value="TreeGrafter"/>
</dbReference>
<dbReference type="Proteomes" id="UP000030762">
    <property type="component" value="Unassembled WGS sequence"/>
</dbReference>
<gene>
    <name evidence="3" type="ORF">SDRG_15860</name>
</gene>
<dbReference type="PANTHER" id="PTHR44191">
    <property type="entry name" value="TRANSCRIPTION FACTOR KUA1"/>
    <property type="match status" value="1"/>
</dbReference>
<organism evidence="3 4">
    <name type="scientific">Saprolegnia diclina (strain VS20)</name>
    <dbReference type="NCBI Taxonomy" id="1156394"/>
    <lineage>
        <taxon>Eukaryota</taxon>
        <taxon>Sar</taxon>
        <taxon>Stramenopiles</taxon>
        <taxon>Oomycota</taxon>
        <taxon>Saprolegniomycetes</taxon>
        <taxon>Saprolegniales</taxon>
        <taxon>Saprolegniaceae</taxon>
        <taxon>Saprolegnia</taxon>
    </lineage>
</organism>
<keyword evidence="1" id="KW-0238">DNA-binding</keyword>
<protein>
    <recommendedName>
        <fullName evidence="2">HTH myb-type domain-containing protein</fullName>
    </recommendedName>
</protein>
<proteinExistence type="predicted"/>
<dbReference type="VEuPathDB" id="FungiDB:SDRG_15860"/>
<dbReference type="GO" id="GO:0006355">
    <property type="term" value="P:regulation of DNA-templated transcription"/>
    <property type="evidence" value="ECO:0007669"/>
    <property type="project" value="UniProtKB-ARBA"/>
</dbReference>
<dbReference type="OMA" id="ECVAFFY"/>
<dbReference type="PROSITE" id="PS51294">
    <property type="entry name" value="HTH_MYB"/>
    <property type="match status" value="1"/>
</dbReference>
<dbReference type="GO" id="GO:0003677">
    <property type="term" value="F:DNA binding"/>
    <property type="evidence" value="ECO:0007669"/>
    <property type="project" value="UniProtKB-KW"/>
</dbReference>
<dbReference type="Pfam" id="PF00249">
    <property type="entry name" value="Myb_DNA-binding"/>
    <property type="match status" value="1"/>
</dbReference>
<feature type="domain" description="HTH myb-type" evidence="2">
    <location>
        <begin position="17"/>
        <end position="72"/>
    </location>
</feature>